<protein>
    <submittedName>
        <fullName evidence="2">Uncharacterized protein</fullName>
    </submittedName>
</protein>
<comment type="caution">
    <text evidence="2">The sequence shown here is derived from an EMBL/GenBank/DDBJ whole genome shotgun (WGS) entry which is preliminary data.</text>
</comment>
<reference evidence="2 3" key="1">
    <citation type="journal article" date="2014" name="Genome Announc.">
        <title>Draft genome sequence of Sclerotinia borealis, a psychrophilic plant pathogenic fungus.</title>
        <authorList>
            <person name="Mardanov A.V."/>
            <person name="Beletsky A.V."/>
            <person name="Kadnikov V.V."/>
            <person name="Ignatov A.N."/>
            <person name="Ravin N.V."/>
        </authorList>
    </citation>
    <scope>NUCLEOTIDE SEQUENCE [LARGE SCALE GENOMIC DNA]</scope>
    <source>
        <strain evidence="3">F-4157</strain>
    </source>
</reference>
<evidence type="ECO:0000313" key="3">
    <source>
        <dbReference type="Proteomes" id="UP000019487"/>
    </source>
</evidence>
<accession>W9CQZ5</accession>
<name>W9CQZ5_SCLBF</name>
<dbReference type="Proteomes" id="UP000019487">
    <property type="component" value="Unassembled WGS sequence"/>
</dbReference>
<keyword evidence="3" id="KW-1185">Reference proteome</keyword>
<evidence type="ECO:0000313" key="2">
    <source>
        <dbReference type="EMBL" id="ESZ98498.1"/>
    </source>
</evidence>
<proteinExistence type="predicted"/>
<dbReference type="EMBL" id="AYSA01000041">
    <property type="protein sequence ID" value="ESZ98498.1"/>
    <property type="molecule type" value="Genomic_DNA"/>
</dbReference>
<sequence length="254" mass="28614">MLEWAAFSNLILAAKTKDLGFGECAPGCYLNSEGQKHPIVVVQIDGSTISYVQMTAKQMESDEETGTLYSPIKHYFTTPKEDKKLRKLASTPVRSNYFLRALQWEKDTINNVRNKIFGHPNLELEKYSELRLPHVYELPLKRFKPFGGSEARAIDHRLDEGSYYRLMDRLGLEASRYPTDAELLGLPEKCCNTQVTNASTPQHHPPQSREISTGTLPDSAKARRAAAKRAKRTRPISAPIKLTASMCLESTDDL</sequence>
<dbReference type="AlphaFoldDB" id="W9CQZ5"/>
<evidence type="ECO:0000256" key="1">
    <source>
        <dbReference type="SAM" id="MobiDB-lite"/>
    </source>
</evidence>
<feature type="region of interest" description="Disordered" evidence="1">
    <location>
        <begin position="196"/>
        <end position="219"/>
    </location>
</feature>
<dbReference type="OrthoDB" id="3538694at2759"/>
<gene>
    <name evidence="2" type="ORF">SBOR_1160</name>
</gene>
<organism evidence="2 3">
    <name type="scientific">Sclerotinia borealis (strain F-4128)</name>
    <dbReference type="NCBI Taxonomy" id="1432307"/>
    <lineage>
        <taxon>Eukaryota</taxon>
        <taxon>Fungi</taxon>
        <taxon>Dikarya</taxon>
        <taxon>Ascomycota</taxon>
        <taxon>Pezizomycotina</taxon>
        <taxon>Leotiomycetes</taxon>
        <taxon>Helotiales</taxon>
        <taxon>Sclerotiniaceae</taxon>
        <taxon>Sclerotinia</taxon>
    </lineage>
</organism>
<dbReference type="HOGENOM" id="CLU_1094823_0_0_1"/>